<name>A0ACD5GNM4_9CYAN</name>
<evidence type="ECO:0000313" key="2">
    <source>
        <dbReference type="Proteomes" id="UP000095472"/>
    </source>
</evidence>
<protein>
    <submittedName>
        <fullName evidence="1">Uncharacterized protein</fullName>
    </submittedName>
</protein>
<dbReference type="Proteomes" id="UP000095472">
    <property type="component" value="Chromosome"/>
</dbReference>
<sequence>MTSDLNDIYDQTLKRIKGALDSFQVFGKTEIRNNLAATPGLPLALVCSKNPRRLQDVLNIVQQSNWQNEPVIIIDDEADQASLDTNINDLNRPTSAVNQGIVDLRNNLNSHTYLQTTATPQALLLQDSQSAFRY</sequence>
<gene>
    <name evidence="1" type="ORF">BH720_021765</name>
</gene>
<evidence type="ECO:0000313" key="1">
    <source>
        <dbReference type="EMBL" id="XPM62370.1"/>
    </source>
</evidence>
<proteinExistence type="predicted"/>
<reference evidence="1 2" key="1">
    <citation type="journal article" date="2016" name="Genome Announc.">
        <title>Draft Genome Sequence of the Thermotolerant Cyanobacterium Desertifilum sp. IPPAS B-1220.</title>
        <authorList>
            <person name="Mironov K.S."/>
            <person name="Sinetova M.A."/>
            <person name="Bolatkhan K."/>
            <person name="Zayadan B.K."/>
            <person name="Ustinova V.V."/>
            <person name="Kupriyanova E.V."/>
            <person name="Skrypnik A.N."/>
            <person name="Gogoleva N.E."/>
            <person name="Gogolev Y.V."/>
            <person name="Los D.A."/>
        </authorList>
    </citation>
    <scope>NUCLEOTIDE SEQUENCE [LARGE SCALE GENOMIC DNA]</scope>
    <source>
        <strain evidence="1 2">IPPAS B-1220</strain>
    </source>
</reference>
<keyword evidence="2" id="KW-1185">Reference proteome</keyword>
<accession>A0ACD5GNM4</accession>
<dbReference type="EMBL" id="CP182909">
    <property type="protein sequence ID" value="XPM62370.1"/>
    <property type="molecule type" value="Genomic_DNA"/>
</dbReference>
<organism evidence="1 2">
    <name type="scientific">Desertifilum tharense IPPAS B-1220</name>
    <dbReference type="NCBI Taxonomy" id="1781255"/>
    <lineage>
        <taxon>Bacteria</taxon>
        <taxon>Bacillati</taxon>
        <taxon>Cyanobacteriota</taxon>
        <taxon>Cyanophyceae</taxon>
        <taxon>Desertifilales</taxon>
        <taxon>Desertifilaceae</taxon>
        <taxon>Desertifilum</taxon>
    </lineage>
</organism>